<name>A0A2N7WLY2_9BURK</name>
<dbReference type="Proteomes" id="UP000235777">
    <property type="component" value="Unassembled WGS sequence"/>
</dbReference>
<gene>
    <name evidence="2" type="ORF">C0Z20_29815</name>
</gene>
<keyword evidence="2" id="KW-0808">Transferase</keyword>
<dbReference type="InterPro" id="IPR002575">
    <property type="entry name" value="Aminoglycoside_PTrfase"/>
</dbReference>
<accession>A0A2N7WLY2</accession>
<comment type="caution">
    <text evidence="2">The sequence shown here is derived from an EMBL/GenBank/DDBJ whole genome shotgun (WGS) entry which is preliminary data.</text>
</comment>
<dbReference type="OrthoDB" id="3806873at2"/>
<evidence type="ECO:0000313" key="3">
    <source>
        <dbReference type="Proteomes" id="UP000235777"/>
    </source>
</evidence>
<dbReference type="SUPFAM" id="SSF56112">
    <property type="entry name" value="Protein kinase-like (PK-like)"/>
    <property type="match status" value="1"/>
</dbReference>
<dbReference type="Gene3D" id="3.30.200.20">
    <property type="entry name" value="Phosphorylase Kinase, domain 1"/>
    <property type="match status" value="1"/>
</dbReference>
<sequence length="357" mass="40303">MTDRQEMLSGTEAPPEHLALDVDRLAAFLAPQLEGLARDFRVEKFKGGQSNPTYKLSGRDKSYVLRRRPPGPLLQSAHAIDREYRITKALSEIGFPVPRPALYCEDEGVIGSAFYVTEFVEGRVFWNADLPGVDKAHRTLIYDSLNDFLANLHQLDYRALGLETFGRESGFTARNLKRWCTIYEESKLEDVPDIDWLMKALHDRLPNNEPTAILHGDFGLYNAMIHPTEAKVRSVLDWELSTLGNPYVDLAHNTRAWWEPTGYVEGTATTLVGLDLSKLGIPSMESYLERYCRRSGISAIPNLKFYLSFVQFRYAVMIQGILKRASAGTNANRRIVHTQDRVAAIAALARRTLTAPE</sequence>
<keyword evidence="3" id="KW-1185">Reference proteome</keyword>
<evidence type="ECO:0000313" key="2">
    <source>
        <dbReference type="EMBL" id="PMS30433.1"/>
    </source>
</evidence>
<evidence type="ECO:0000259" key="1">
    <source>
        <dbReference type="Pfam" id="PF01636"/>
    </source>
</evidence>
<dbReference type="Pfam" id="PF01636">
    <property type="entry name" value="APH"/>
    <property type="match status" value="1"/>
</dbReference>
<dbReference type="PANTHER" id="PTHR47829">
    <property type="entry name" value="HYDROLASE, PUTATIVE (AFU_ORTHOLOGUE AFUA_1G12880)-RELATED"/>
    <property type="match status" value="1"/>
</dbReference>
<dbReference type="STRING" id="863227.GCA_000373005_04099"/>
<dbReference type="EMBL" id="PNYC01000031">
    <property type="protein sequence ID" value="PMS30433.1"/>
    <property type="molecule type" value="Genomic_DNA"/>
</dbReference>
<reference evidence="2 3" key="1">
    <citation type="submission" date="2018-01" db="EMBL/GenBank/DDBJ databases">
        <title>Whole genome analyses suggest that Burkholderia sensu lato contains two further novel genera in the rhizoxinica-symbiotica group Mycetohabitans gen. nov., and Trinickia gen. nov.: implications for the evolution of diazotrophy and nodulation in the Burkholderiaceae.</title>
        <authorList>
            <person name="Estrada-de los Santos P."/>
            <person name="Palmer M."/>
            <person name="Chavez-Ramirez B."/>
            <person name="Beukes C."/>
            <person name="Steenkamp E.T."/>
            <person name="Hirsch A.M."/>
            <person name="Manyaka P."/>
            <person name="Maluk M."/>
            <person name="Lafos M."/>
            <person name="Crook M."/>
            <person name="Gross E."/>
            <person name="Simon M.F."/>
            <person name="Bueno dos Reis Junior F."/>
            <person name="Poole P.S."/>
            <person name="Venter S.N."/>
            <person name="James E.K."/>
        </authorList>
    </citation>
    <scope>NUCLEOTIDE SEQUENCE [LARGE SCALE GENOMIC DNA]</scope>
    <source>
        <strain evidence="2 3">JPY 581</strain>
    </source>
</reference>
<dbReference type="Gene3D" id="3.90.1200.10">
    <property type="match status" value="1"/>
</dbReference>
<dbReference type="AlphaFoldDB" id="A0A2N7WLY2"/>
<dbReference type="CDD" id="cd05154">
    <property type="entry name" value="ACAD10_11_N-like"/>
    <property type="match status" value="1"/>
</dbReference>
<dbReference type="PANTHER" id="PTHR47829:SF1">
    <property type="entry name" value="HAD FAMILY PHOSPHATASE"/>
    <property type="match status" value="1"/>
</dbReference>
<dbReference type="InterPro" id="IPR041726">
    <property type="entry name" value="ACAD10_11_N"/>
</dbReference>
<protein>
    <submittedName>
        <fullName evidence="2">Phosphotransferase family protein</fullName>
    </submittedName>
</protein>
<dbReference type="InterPro" id="IPR052898">
    <property type="entry name" value="ACAD10-like"/>
</dbReference>
<feature type="domain" description="Aminoglycoside phosphotransferase" evidence="1">
    <location>
        <begin position="42"/>
        <end position="257"/>
    </location>
</feature>
<organism evidence="2 3">
    <name type="scientific">Trinickia symbiotica</name>
    <dbReference type="NCBI Taxonomy" id="863227"/>
    <lineage>
        <taxon>Bacteria</taxon>
        <taxon>Pseudomonadati</taxon>
        <taxon>Pseudomonadota</taxon>
        <taxon>Betaproteobacteria</taxon>
        <taxon>Burkholderiales</taxon>
        <taxon>Burkholderiaceae</taxon>
        <taxon>Trinickia</taxon>
    </lineage>
</organism>
<proteinExistence type="predicted"/>
<dbReference type="RefSeq" id="WP_018442694.1">
    <property type="nucleotide sequence ID" value="NZ_KB890190.1"/>
</dbReference>
<dbReference type="GO" id="GO:0016740">
    <property type="term" value="F:transferase activity"/>
    <property type="evidence" value="ECO:0007669"/>
    <property type="project" value="UniProtKB-KW"/>
</dbReference>
<dbReference type="InterPro" id="IPR011009">
    <property type="entry name" value="Kinase-like_dom_sf"/>
</dbReference>